<evidence type="ECO:0000313" key="2">
    <source>
        <dbReference type="Proteomes" id="UP001152798"/>
    </source>
</evidence>
<dbReference type="Proteomes" id="UP001152798">
    <property type="component" value="Chromosome 5"/>
</dbReference>
<accession>A0A9P0MPS9</accession>
<keyword evidence="2" id="KW-1185">Reference proteome</keyword>
<sequence length="79" mass="9166">MVARSPSSCRRILTAKFLLHCKRHVPLQSFQREILCRGNMVTNEGLLRCNCCFLKTLKLLSLEKYVTYKAVVNCMFLNI</sequence>
<proteinExistence type="predicted"/>
<reference evidence="1" key="1">
    <citation type="submission" date="2022-01" db="EMBL/GenBank/DDBJ databases">
        <authorList>
            <person name="King R."/>
        </authorList>
    </citation>
    <scope>NUCLEOTIDE SEQUENCE</scope>
</reference>
<name>A0A9P0MPS9_NEZVI</name>
<organism evidence="1 2">
    <name type="scientific">Nezara viridula</name>
    <name type="common">Southern green stink bug</name>
    <name type="synonym">Cimex viridulus</name>
    <dbReference type="NCBI Taxonomy" id="85310"/>
    <lineage>
        <taxon>Eukaryota</taxon>
        <taxon>Metazoa</taxon>
        <taxon>Ecdysozoa</taxon>
        <taxon>Arthropoda</taxon>
        <taxon>Hexapoda</taxon>
        <taxon>Insecta</taxon>
        <taxon>Pterygota</taxon>
        <taxon>Neoptera</taxon>
        <taxon>Paraneoptera</taxon>
        <taxon>Hemiptera</taxon>
        <taxon>Heteroptera</taxon>
        <taxon>Panheteroptera</taxon>
        <taxon>Pentatomomorpha</taxon>
        <taxon>Pentatomoidea</taxon>
        <taxon>Pentatomidae</taxon>
        <taxon>Pentatominae</taxon>
        <taxon>Nezara</taxon>
    </lineage>
</organism>
<protein>
    <submittedName>
        <fullName evidence="1">Uncharacterized protein</fullName>
    </submittedName>
</protein>
<dbReference type="EMBL" id="OV725081">
    <property type="protein sequence ID" value="CAH1402773.1"/>
    <property type="molecule type" value="Genomic_DNA"/>
</dbReference>
<gene>
    <name evidence="1" type="ORF">NEZAVI_LOCUS11516</name>
</gene>
<dbReference type="AlphaFoldDB" id="A0A9P0MPS9"/>
<evidence type="ECO:0000313" key="1">
    <source>
        <dbReference type="EMBL" id="CAH1402773.1"/>
    </source>
</evidence>